<keyword evidence="2" id="KW-1185">Reference proteome</keyword>
<organism evidence="1 2">
    <name type="scientific">Vaccinium darrowii</name>
    <dbReference type="NCBI Taxonomy" id="229202"/>
    <lineage>
        <taxon>Eukaryota</taxon>
        <taxon>Viridiplantae</taxon>
        <taxon>Streptophyta</taxon>
        <taxon>Embryophyta</taxon>
        <taxon>Tracheophyta</taxon>
        <taxon>Spermatophyta</taxon>
        <taxon>Magnoliopsida</taxon>
        <taxon>eudicotyledons</taxon>
        <taxon>Gunneridae</taxon>
        <taxon>Pentapetalae</taxon>
        <taxon>asterids</taxon>
        <taxon>Ericales</taxon>
        <taxon>Ericaceae</taxon>
        <taxon>Vaccinioideae</taxon>
        <taxon>Vaccinieae</taxon>
        <taxon>Vaccinium</taxon>
    </lineage>
</organism>
<sequence length="232" mass="25895">MQNSIDELKKNQALNTATTEGPQTTPIVSPSLCVALLLNRVTTNPDTDCKLLHWTGTEEVVVEGRWSSSDPNERFHHISLGPNATRVWVDIAKNGAAFLWRPTSDMQTVEEAVGTTVAWHADKVLMDSTPRLLVHLPVDALRSCNDPFNCLSIQEDEFLFLLSSRLALTRENDFGSTNGVSNFLDKCYTSTSPRKAPDLGLCGRKKVRNKLSLKSFLNLSDYLQRLGRQLDH</sequence>
<dbReference type="EMBL" id="CM037159">
    <property type="protein sequence ID" value="KAH7865218.1"/>
    <property type="molecule type" value="Genomic_DNA"/>
</dbReference>
<evidence type="ECO:0000313" key="1">
    <source>
        <dbReference type="EMBL" id="KAH7865218.1"/>
    </source>
</evidence>
<dbReference type="Proteomes" id="UP000828048">
    <property type="component" value="Chromosome 9"/>
</dbReference>
<evidence type="ECO:0000313" key="2">
    <source>
        <dbReference type="Proteomes" id="UP000828048"/>
    </source>
</evidence>
<reference evidence="1 2" key="1">
    <citation type="journal article" date="2021" name="Hortic Res">
        <title>High-quality reference genome and annotation aids understanding of berry development for evergreen blueberry (Vaccinium darrowii).</title>
        <authorList>
            <person name="Yu J."/>
            <person name="Hulse-Kemp A.M."/>
            <person name="Babiker E."/>
            <person name="Staton M."/>
        </authorList>
    </citation>
    <scope>NUCLEOTIDE SEQUENCE [LARGE SCALE GENOMIC DNA]</scope>
    <source>
        <strain evidence="2">cv. NJ 8807/NJ 8810</strain>
        <tissue evidence="1">Young leaf</tissue>
    </source>
</reference>
<comment type="caution">
    <text evidence="1">The sequence shown here is derived from an EMBL/GenBank/DDBJ whole genome shotgun (WGS) entry which is preliminary data.</text>
</comment>
<proteinExistence type="predicted"/>
<name>A0ACB7ZH88_9ERIC</name>
<gene>
    <name evidence="1" type="ORF">Vadar_003782</name>
</gene>
<accession>A0ACB7ZH88</accession>
<protein>
    <submittedName>
        <fullName evidence="1">Uncharacterized protein</fullName>
    </submittedName>
</protein>